<dbReference type="CDD" id="cd02947">
    <property type="entry name" value="TRX_family"/>
    <property type="match status" value="1"/>
</dbReference>
<dbReference type="InterPro" id="IPR013766">
    <property type="entry name" value="Thioredoxin_domain"/>
</dbReference>
<accession>A0A7D5V4G2</accession>
<dbReference type="RefSeq" id="XP_014539878.1">
    <property type="nucleotide sequence ID" value="XM_014684392.1"/>
</dbReference>
<evidence type="ECO:0000313" key="2">
    <source>
        <dbReference type="EMBL" id="QLI74675.1"/>
    </source>
</evidence>
<evidence type="ECO:0000259" key="1">
    <source>
        <dbReference type="Pfam" id="PF00085"/>
    </source>
</evidence>
<feature type="domain" description="Thioredoxin" evidence="1">
    <location>
        <begin position="16"/>
        <end position="91"/>
    </location>
</feature>
<dbReference type="SUPFAM" id="SSF52833">
    <property type="entry name" value="Thioredoxin-like"/>
    <property type="match status" value="1"/>
</dbReference>
<dbReference type="Proteomes" id="UP000510686">
    <property type="component" value="Chromosome 7"/>
</dbReference>
<protein>
    <recommendedName>
        <fullName evidence="1">Thioredoxin domain-containing protein</fullName>
    </recommendedName>
</protein>
<dbReference type="GeneID" id="26247317"/>
<dbReference type="KEGG" id="mbrn:26247317"/>
<dbReference type="Gene3D" id="3.40.30.10">
    <property type="entry name" value="Glutaredoxin"/>
    <property type="match status" value="1"/>
</dbReference>
<name>A0A7D5V4G2_9HYPO</name>
<sequence>MPVLAINSKDEQDLVKVIASNKKVVVAITSPGLAHCDGVEETIKELSKMQQDIIFVSVDHGEFPPNVGDGGNYMVPWVTMYKEGKKLDDWNFSSSFTLVERIEAFATDRPLASAEPLQKTGSG</sequence>
<evidence type="ECO:0000313" key="3">
    <source>
        <dbReference type="Proteomes" id="UP000510686"/>
    </source>
</evidence>
<organism evidence="2 3">
    <name type="scientific">Metarhizium brunneum</name>
    <dbReference type="NCBI Taxonomy" id="500148"/>
    <lineage>
        <taxon>Eukaryota</taxon>
        <taxon>Fungi</taxon>
        <taxon>Dikarya</taxon>
        <taxon>Ascomycota</taxon>
        <taxon>Pezizomycotina</taxon>
        <taxon>Sordariomycetes</taxon>
        <taxon>Hypocreomycetidae</taxon>
        <taxon>Hypocreales</taxon>
        <taxon>Clavicipitaceae</taxon>
        <taxon>Metarhizium</taxon>
    </lineage>
</organism>
<proteinExistence type="predicted"/>
<dbReference type="Pfam" id="PF00085">
    <property type="entry name" value="Thioredoxin"/>
    <property type="match status" value="1"/>
</dbReference>
<dbReference type="InterPro" id="IPR036249">
    <property type="entry name" value="Thioredoxin-like_sf"/>
</dbReference>
<dbReference type="EMBL" id="CP058938">
    <property type="protein sequence ID" value="QLI74675.1"/>
    <property type="molecule type" value="Genomic_DNA"/>
</dbReference>
<dbReference type="AlphaFoldDB" id="A0A7D5V4G2"/>
<gene>
    <name evidence="2" type="ORF">G6M90_00g106620</name>
</gene>
<dbReference type="OrthoDB" id="4941021at2759"/>
<reference evidence="2 3" key="1">
    <citation type="submission" date="2020-07" db="EMBL/GenBank/DDBJ databases">
        <title>Telomere length de novo assembly of all 7 chromosomes of the fungus, Metarhizium brunneum, using a novel assembly pipeline.</title>
        <authorList>
            <person name="Saud z."/>
            <person name="Kortsinoglou A."/>
            <person name="Kouvelis V.N."/>
            <person name="Butt T.M."/>
        </authorList>
    </citation>
    <scope>NUCLEOTIDE SEQUENCE [LARGE SCALE GENOMIC DNA]</scope>
    <source>
        <strain evidence="2 3">4556</strain>
    </source>
</reference>
<keyword evidence="3" id="KW-1185">Reference proteome</keyword>